<dbReference type="PANTHER" id="PTHR34137:SF1">
    <property type="entry name" value="EXODEOXYRIBONUCLEASE 7 SMALL SUBUNIT"/>
    <property type="match status" value="1"/>
</dbReference>
<sequence length="82" mass="9161">MSEKVALENLSFEQALLELEQIVGHMEQGDIPLEQALANFERGVSLARHSQQKLSQAEQKVKILLSQQQVAPLSDFTPDSED</sequence>
<comment type="similarity">
    <text evidence="1 6">Belongs to the XseB family.</text>
</comment>
<dbReference type="SUPFAM" id="SSF116842">
    <property type="entry name" value="XseB-like"/>
    <property type="match status" value="1"/>
</dbReference>
<evidence type="ECO:0000313" key="7">
    <source>
        <dbReference type="EMBL" id="MFC6440521.1"/>
    </source>
</evidence>
<dbReference type="Proteomes" id="UP001596364">
    <property type="component" value="Unassembled WGS sequence"/>
</dbReference>
<keyword evidence="5 6" id="KW-0269">Exonuclease</keyword>
<comment type="caution">
    <text evidence="7">The sequence shown here is derived from an EMBL/GenBank/DDBJ whole genome shotgun (WGS) entry which is preliminary data.</text>
</comment>
<dbReference type="InterPro" id="IPR037004">
    <property type="entry name" value="Exonuc_VII_ssu_sf"/>
</dbReference>
<keyword evidence="2 6" id="KW-0963">Cytoplasm</keyword>
<dbReference type="EMBL" id="JBHSUS010000001">
    <property type="protein sequence ID" value="MFC6440521.1"/>
    <property type="molecule type" value="Genomic_DNA"/>
</dbReference>
<organism evidence="7 8">
    <name type="scientific">Pseudobowmanella zhangzhouensis</name>
    <dbReference type="NCBI Taxonomy" id="1537679"/>
    <lineage>
        <taxon>Bacteria</taxon>
        <taxon>Pseudomonadati</taxon>
        <taxon>Pseudomonadota</taxon>
        <taxon>Gammaproteobacteria</taxon>
        <taxon>Alteromonadales</taxon>
        <taxon>Alteromonadaceae</taxon>
    </lineage>
</organism>
<dbReference type="HAMAP" id="MF_00337">
    <property type="entry name" value="Exonuc_7_S"/>
    <property type="match status" value="1"/>
</dbReference>
<reference evidence="8" key="1">
    <citation type="journal article" date="2019" name="Int. J. Syst. Evol. Microbiol.">
        <title>The Global Catalogue of Microorganisms (GCM) 10K type strain sequencing project: providing services to taxonomists for standard genome sequencing and annotation.</title>
        <authorList>
            <consortium name="The Broad Institute Genomics Platform"/>
            <consortium name="The Broad Institute Genome Sequencing Center for Infectious Disease"/>
            <person name="Wu L."/>
            <person name="Ma J."/>
        </authorList>
    </citation>
    <scope>NUCLEOTIDE SEQUENCE [LARGE SCALE GENOMIC DNA]</scope>
    <source>
        <strain evidence="8">CGMCC 1.16031</strain>
    </source>
</reference>
<keyword evidence="4 6" id="KW-0378">Hydrolase</keyword>
<evidence type="ECO:0000256" key="5">
    <source>
        <dbReference type="ARBA" id="ARBA00022839"/>
    </source>
</evidence>
<keyword evidence="3 6" id="KW-0540">Nuclease</keyword>
<proteinExistence type="inferred from homology"/>
<dbReference type="Gene3D" id="1.10.287.1040">
    <property type="entry name" value="Exonuclease VII, small subunit"/>
    <property type="match status" value="1"/>
</dbReference>
<dbReference type="EC" id="3.1.11.6" evidence="6"/>
<evidence type="ECO:0000256" key="4">
    <source>
        <dbReference type="ARBA" id="ARBA00022801"/>
    </source>
</evidence>
<dbReference type="PIRSF" id="PIRSF006488">
    <property type="entry name" value="Exonuc_VII_S"/>
    <property type="match status" value="1"/>
</dbReference>
<keyword evidence="8" id="KW-1185">Reference proteome</keyword>
<comment type="subunit">
    <text evidence="6">Heterooligomer composed of large and small subunits.</text>
</comment>
<dbReference type="NCBIfam" id="TIGR01280">
    <property type="entry name" value="xseB"/>
    <property type="match status" value="1"/>
</dbReference>
<evidence type="ECO:0000256" key="3">
    <source>
        <dbReference type="ARBA" id="ARBA00022722"/>
    </source>
</evidence>
<comment type="catalytic activity">
    <reaction evidence="6">
        <text>Exonucleolytic cleavage in either 5'- to 3'- or 3'- to 5'-direction to yield nucleoside 5'-phosphates.</text>
        <dbReference type="EC" id="3.1.11.6"/>
    </reaction>
</comment>
<dbReference type="Pfam" id="PF02609">
    <property type="entry name" value="Exonuc_VII_S"/>
    <property type="match status" value="1"/>
</dbReference>
<dbReference type="NCBIfam" id="NF002137">
    <property type="entry name" value="PRK00977.1-1"/>
    <property type="match status" value="1"/>
</dbReference>
<comment type="subcellular location">
    <subcellularLocation>
        <location evidence="6">Cytoplasm</location>
    </subcellularLocation>
</comment>
<dbReference type="InterPro" id="IPR003761">
    <property type="entry name" value="Exonuc_VII_S"/>
</dbReference>
<name>A0ABW1XJY0_9ALTE</name>
<evidence type="ECO:0000256" key="2">
    <source>
        <dbReference type="ARBA" id="ARBA00022490"/>
    </source>
</evidence>
<protein>
    <recommendedName>
        <fullName evidence="6">Exodeoxyribonuclease 7 small subunit</fullName>
        <ecNumber evidence="6">3.1.11.6</ecNumber>
    </recommendedName>
    <alternativeName>
        <fullName evidence="6">Exodeoxyribonuclease VII small subunit</fullName>
        <shortName evidence="6">Exonuclease VII small subunit</shortName>
    </alternativeName>
</protein>
<dbReference type="GO" id="GO:0008855">
    <property type="term" value="F:exodeoxyribonuclease VII activity"/>
    <property type="evidence" value="ECO:0007669"/>
    <property type="project" value="UniProtKB-EC"/>
</dbReference>
<evidence type="ECO:0000256" key="1">
    <source>
        <dbReference type="ARBA" id="ARBA00009998"/>
    </source>
</evidence>
<evidence type="ECO:0000313" key="8">
    <source>
        <dbReference type="Proteomes" id="UP001596364"/>
    </source>
</evidence>
<dbReference type="NCBIfam" id="NF002140">
    <property type="entry name" value="PRK00977.1-4"/>
    <property type="match status" value="1"/>
</dbReference>
<dbReference type="RefSeq" id="WP_131258316.1">
    <property type="nucleotide sequence ID" value="NZ_JBHSUS010000001.1"/>
</dbReference>
<dbReference type="PANTHER" id="PTHR34137">
    <property type="entry name" value="EXODEOXYRIBONUCLEASE 7 SMALL SUBUNIT"/>
    <property type="match status" value="1"/>
</dbReference>
<comment type="function">
    <text evidence="6">Bidirectionally degrades single-stranded DNA into large acid-insoluble oligonucleotides, which are then degraded further into small acid-soluble oligonucleotides.</text>
</comment>
<accession>A0ABW1XJY0</accession>
<evidence type="ECO:0000256" key="6">
    <source>
        <dbReference type="HAMAP-Rule" id="MF_00337"/>
    </source>
</evidence>
<gene>
    <name evidence="6 7" type="primary">xseB</name>
    <name evidence="7" type="ORF">ACFP85_10220</name>
</gene>